<dbReference type="Proteomes" id="UP001140217">
    <property type="component" value="Unassembled WGS sequence"/>
</dbReference>
<reference evidence="3" key="1">
    <citation type="submission" date="2022-07" db="EMBL/GenBank/DDBJ databases">
        <title>Phylogenomic reconstructions and comparative analyses of Kickxellomycotina fungi.</title>
        <authorList>
            <person name="Reynolds N.K."/>
            <person name="Stajich J.E."/>
            <person name="Barry K."/>
            <person name="Grigoriev I.V."/>
            <person name="Crous P."/>
            <person name="Smith M.E."/>
        </authorList>
    </citation>
    <scope>NUCLEOTIDE SEQUENCE</scope>
    <source>
        <strain evidence="3">NBRC 105414</strain>
    </source>
</reference>
<dbReference type="OrthoDB" id="43460at2759"/>
<dbReference type="Pfam" id="PF03765">
    <property type="entry name" value="CRAL_TRIO_N"/>
    <property type="match status" value="1"/>
</dbReference>
<accession>A0A9W8LJC8</accession>
<feature type="region of interest" description="Disordered" evidence="1">
    <location>
        <begin position="445"/>
        <end position="475"/>
    </location>
</feature>
<sequence length="475" mass="53866">MSGFLKALSRQRSQVEVGSPTPETITTQFEKGRLDTAGVYRNLCPFEENMLADLWERLLADMDKPLESIACDPIVRPVEYDDAGEQSKARETQEQSPFEVFEGCMFNETVAERCRALGIASTCGQDGELVPPYEPESSDGTLRSALWAVVREDHPDVLLLRFLRARKWDLDKAYRMTVAAIKWRVRERVDEIIWYGDIHNDASLMWKGVSYAHGKDRLGHPVVWSGSCLHHQKDQSYPQLKRYLIWMMETLRHILSTPVERVCLIMDLTDHSNANMDWPFVKTFIKFLEAYYPECLGICIVYNGPWWFSGVWKLIRPLLDPVVASKVQFVQKPEGLLRFIEAEELLAARGGKDPYAYAYVPPSPDENRLMFDKAGRAAAAERLRALQAQFEQATRDWTDAKEGGDDDGFSAAAARRVELSDQIVRAALDKDRYTRARHIYTRTGALGDDGTLDWSRQQRPAAAAAAEKPAAAAEP</sequence>
<dbReference type="Gene3D" id="3.40.525.10">
    <property type="entry name" value="CRAL-TRIO lipid binding domain"/>
    <property type="match status" value="1"/>
</dbReference>
<dbReference type="SMART" id="SM01100">
    <property type="entry name" value="CRAL_TRIO_N"/>
    <property type="match status" value="1"/>
</dbReference>
<gene>
    <name evidence="3" type="primary">CSR1_1</name>
    <name evidence="3" type="ORF">H4R18_002791</name>
</gene>
<dbReference type="SUPFAM" id="SSF52087">
    <property type="entry name" value="CRAL/TRIO domain"/>
    <property type="match status" value="1"/>
</dbReference>
<dbReference type="InterPro" id="IPR036273">
    <property type="entry name" value="CRAL/TRIO_N_dom_sf"/>
</dbReference>
<evidence type="ECO:0000256" key="1">
    <source>
        <dbReference type="SAM" id="MobiDB-lite"/>
    </source>
</evidence>
<comment type="caution">
    <text evidence="3">The sequence shown here is derived from an EMBL/GenBank/DDBJ whole genome shotgun (WGS) entry which is preliminary data.</text>
</comment>
<dbReference type="PANTHER" id="PTHR46590">
    <property type="entry name" value="PHOSPHATIDYLINOSITOL TRANSFER PROTEIN CSR1-RELATED"/>
    <property type="match status" value="1"/>
</dbReference>
<dbReference type="PANTHER" id="PTHR46590:SF1">
    <property type="entry name" value="PHOSPHATIDYLINOSITOL TRANSFER PROTEIN CSR1"/>
    <property type="match status" value="1"/>
</dbReference>
<dbReference type="EMBL" id="JANBUL010000100">
    <property type="protein sequence ID" value="KAJ2781559.1"/>
    <property type="molecule type" value="Genomic_DNA"/>
</dbReference>
<evidence type="ECO:0000259" key="2">
    <source>
        <dbReference type="PROSITE" id="PS50191"/>
    </source>
</evidence>
<name>A0A9W8LJC8_9FUNG</name>
<feature type="region of interest" description="Disordered" evidence="1">
    <location>
        <begin position="1"/>
        <end position="22"/>
    </location>
</feature>
<evidence type="ECO:0000313" key="3">
    <source>
        <dbReference type="EMBL" id="KAJ2781559.1"/>
    </source>
</evidence>
<keyword evidence="4" id="KW-1185">Reference proteome</keyword>
<dbReference type="PROSITE" id="PS50191">
    <property type="entry name" value="CRAL_TRIO"/>
    <property type="match status" value="1"/>
</dbReference>
<feature type="domain" description="CRAL-TRIO" evidence="2">
    <location>
        <begin position="213"/>
        <end position="357"/>
    </location>
</feature>
<evidence type="ECO:0000313" key="4">
    <source>
        <dbReference type="Proteomes" id="UP001140217"/>
    </source>
</evidence>
<feature type="compositionally biased region" description="Polar residues" evidence="1">
    <location>
        <begin position="10"/>
        <end position="22"/>
    </location>
</feature>
<dbReference type="InterPro" id="IPR052432">
    <property type="entry name" value="PITP/CRAL-TRIO"/>
</dbReference>
<feature type="compositionally biased region" description="Low complexity" evidence="1">
    <location>
        <begin position="460"/>
        <end position="475"/>
    </location>
</feature>
<dbReference type="SMART" id="SM00516">
    <property type="entry name" value="SEC14"/>
    <property type="match status" value="1"/>
</dbReference>
<dbReference type="Pfam" id="PF00650">
    <property type="entry name" value="CRAL_TRIO"/>
    <property type="match status" value="1"/>
</dbReference>
<proteinExistence type="predicted"/>
<dbReference type="CDD" id="cd00170">
    <property type="entry name" value="SEC14"/>
    <property type="match status" value="1"/>
</dbReference>
<dbReference type="InterPro" id="IPR011074">
    <property type="entry name" value="CRAL/TRIO_N_dom"/>
</dbReference>
<dbReference type="InterPro" id="IPR036865">
    <property type="entry name" value="CRAL-TRIO_dom_sf"/>
</dbReference>
<organism evidence="3 4">
    <name type="scientific">Coemansia javaensis</name>
    <dbReference type="NCBI Taxonomy" id="2761396"/>
    <lineage>
        <taxon>Eukaryota</taxon>
        <taxon>Fungi</taxon>
        <taxon>Fungi incertae sedis</taxon>
        <taxon>Zoopagomycota</taxon>
        <taxon>Kickxellomycotina</taxon>
        <taxon>Kickxellomycetes</taxon>
        <taxon>Kickxellales</taxon>
        <taxon>Kickxellaceae</taxon>
        <taxon>Coemansia</taxon>
    </lineage>
</organism>
<protein>
    <submittedName>
        <fullName evidence="3">Phosphatidylinositol transfer protein csr1</fullName>
    </submittedName>
</protein>
<dbReference type="AlphaFoldDB" id="A0A9W8LJC8"/>
<dbReference type="SUPFAM" id="SSF46938">
    <property type="entry name" value="CRAL/TRIO N-terminal domain"/>
    <property type="match status" value="1"/>
</dbReference>
<dbReference type="InterPro" id="IPR001251">
    <property type="entry name" value="CRAL-TRIO_dom"/>
</dbReference>